<evidence type="ECO:0000313" key="2">
    <source>
        <dbReference type="Proteomes" id="UP000308339"/>
    </source>
</evidence>
<evidence type="ECO:0000313" key="1">
    <source>
        <dbReference type="EMBL" id="QBQ72944.1"/>
    </source>
</evidence>
<name>A0A482MGS7_9CAUD</name>
<proteinExistence type="predicted"/>
<reference evidence="1 2" key="1">
    <citation type="journal article" date="2019" name="Microbiol. Resour. Announc.">
        <title>Complete Genome Sequence of Serratia marcescens Siphophage Serbin.</title>
        <authorList>
            <person name="Williams E.A."/>
            <person name="Hopson H."/>
            <person name="Rodriguez A."/>
            <person name="Kongari R."/>
            <person name="Bonasera R."/>
            <person name="Hernandez-Morales A.C."/>
            <person name="Liu M."/>
        </authorList>
    </citation>
    <scope>NUCLEOTIDE SEQUENCE [LARGE SCALE GENOMIC DNA]</scope>
</reference>
<keyword evidence="2" id="KW-1185">Reference proteome</keyword>
<dbReference type="Proteomes" id="UP000308339">
    <property type="component" value="Segment"/>
</dbReference>
<accession>A0A482MGS7</accession>
<sequence>MEGVTIGPLTEDSEGSFFTQTWYKENPSGLRVLFKQECLTGIASVSLVSGDEDSLEVRETREGLTVDQAREEIERLITVL</sequence>
<dbReference type="EMBL" id="MK608336">
    <property type="protein sequence ID" value="QBQ72944.1"/>
    <property type="molecule type" value="Genomic_DNA"/>
</dbReference>
<gene>
    <name evidence="1" type="ORF">CPT_Serbin_028</name>
</gene>
<organism evidence="1 2">
    <name type="scientific">Serratia phage Serbin</name>
    <dbReference type="NCBI Taxonomy" id="2562181"/>
    <lineage>
        <taxon>Viruses</taxon>
        <taxon>Duplodnaviria</taxon>
        <taxon>Heunggongvirae</taxon>
        <taxon>Uroviricota</taxon>
        <taxon>Caudoviricetes</taxon>
        <taxon>Serbinvirus</taxon>
        <taxon>Serbinvirus serbin</taxon>
    </lineage>
</organism>
<protein>
    <submittedName>
        <fullName evidence="1">Uncharacterized protein</fullName>
    </submittedName>
</protein>